<feature type="domain" description="Ribosome recycling factor" evidence="7">
    <location>
        <begin position="24"/>
        <end position="184"/>
    </location>
</feature>
<dbReference type="Gene3D" id="1.10.132.20">
    <property type="entry name" value="Ribosome-recycling factor"/>
    <property type="match status" value="1"/>
</dbReference>
<evidence type="ECO:0000256" key="4">
    <source>
        <dbReference type="ARBA" id="ARBA00022917"/>
    </source>
</evidence>
<proteinExistence type="inferred from homology"/>
<comment type="similarity">
    <text evidence="2 6">Belongs to the RRF family.</text>
</comment>
<comment type="subcellular location">
    <subcellularLocation>
        <location evidence="1 6">Cytoplasm</location>
    </subcellularLocation>
</comment>
<evidence type="ECO:0000256" key="2">
    <source>
        <dbReference type="ARBA" id="ARBA00005912"/>
    </source>
</evidence>
<keyword evidence="9" id="KW-1185">Reference proteome</keyword>
<dbReference type="FunFam" id="1.10.132.20:FF:000001">
    <property type="entry name" value="Ribosome-recycling factor"/>
    <property type="match status" value="1"/>
</dbReference>
<evidence type="ECO:0000256" key="5">
    <source>
        <dbReference type="ARBA" id="ARBA00025050"/>
    </source>
</evidence>
<dbReference type="InterPro" id="IPR023584">
    <property type="entry name" value="Ribosome_recyc_fac_dom"/>
</dbReference>
<dbReference type="Gene3D" id="3.30.1360.40">
    <property type="match status" value="1"/>
</dbReference>
<dbReference type="InterPro" id="IPR002661">
    <property type="entry name" value="Ribosome_recyc_fac"/>
</dbReference>
<dbReference type="GO" id="GO:0006415">
    <property type="term" value="P:translational termination"/>
    <property type="evidence" value="ECO:0007669"/>
    <property type="project" value="UniProtKB-UniRule"/>
</dbReference>
<evidence type="ECO:0000256" key="1">
    <source>
        <dbReference type="ARBA" id="ARBA00004496"/>
    </source>
</evidence>
<keyword evidence="4 6" id="KW-0648">Protein biosynthesis</keyword>
<evidence type="ECO:0000259" key="7">
    <source>
        <dbReference type="Pfam" id="PF01765"/>
    </source>
</evidence>
<name>A0A1M7PJL7_9BACT</name>
<accession>A0A1M7PJL7</accession>
<dbReference type="RefSeq" id="WP_073095381.1">
    <property type="nucleotide sequence ID" value="NZ_FRCY01000009.1"/>
</dbReference>
<dbReference type="AlphaFoldDB" id="A0A1M7PJL7"/>
<dbReference type="STRING" id="388280.SAMN04488057_10961"/>
<dbReference type="CDD" id="cd00520">
    <property type="entry name" value="RRF"/>
    <property type="match status" value="1"/>
</dbReference>
<protein>
    <recommendedName>
        <fullName evidence="6">Ribosome-recycling factor</fullName>
        <shortName evidence="6">RRF</shortName>
    </recommendedName>
    <alternativeName>
        <fullName evidence="6">Ribosome-releasing factor</fullName>
    </alternativeName>
</protein>
<dbReference type="GO" id="GO:0005737">
    <property type="term" value="C:cytoplasm"/>
    <property type="evidence" value="ECO:0007669"/>
    <property type="project" value="UniProtKB-SubCell"/>
</dbReference>
<evidence type="ECO:0000256" key="3">
    <source>
        <dbReference type="ARBA" id="ARBA00022490"/>
    </source>
</evidence>
<dbReference type="EMBL" id="FRCY01000009">
    <property type="protein sequence ID" value="SHN17391.1"/>
    <property type="molecule type" value="Genomic_DNA"/>
</dbReference>
<dbReference type="GO" id="GO:0043023">
    <property type="term" value="F:ribosomal large subunit binding"/>
    <property type="evidence" value="ECO:0007669"/>
    <property type="project" value="TreeGrafter"/>
</dbReference>
<dbReference type="FunFam" id="3.30.1360.40:FF:000001">
    <property type="entry name" value="Ribosome-recycling factor"/>
    <property type="match status" value="1"/>
</dbReference>
<reference evidence="8 9" key="1">
    <citation type="submission" date="2016-11" db="EMBL/GenBank/DDBJ databases">
        <authorList>
            <person name="Jaros S."/>
            <person name="Januszkiewicz K."/>
            <person name="Wedrychowicz H."/>
        </authorList>
    </citation>
    <scope>NUCLEOTIDE SEQUENCE [LARGE SCALE GENOMIC DNA]</scope>
    <source>
        <strain evidence="8 9">CGMCC 1.6102</strain>
    </source>
</reference>
<dbReference type="NCBIfam" id="TIGR00496">
    <property type="entry name" value="frr"/>
    <property type="match status" value="1"/>
</dbReference>
<dbReference type="HAMAP" id="MF_00040">
    <property type="entry name" value="RRF"/>
    <property type="match status" value="1"/>
</dbReference>
<keyword evidence="3 6" id="KW-0963">Cytoplasm</keyword>
<evidence type="ECO:0000313" key="8">
    <source>
        <dbReference type="EMBL" id="SHN17391.1"/>
    </source>
</evidence>
<gene>
    <name evidence="6" type="primary">frr</name>
    <name evidence="8" type="ORF">SAMN04488057_10961</name>
</gene>
<organism evidence="8 9">
    <name type="scientific">Cyclobacterium lianum</name>
    <dbReference type="NCBI Taxonomy" id="388280"/>
    <lineage>
        <taxon>Bacteria</taxon>
        <taxon>Pseudomonadati</taxon>
        <taxon>Bacteroidota</taxon>
        <taxon>Cytophagia</taxon>
        <taxon>Cytophagales</taxon>
        <taxon>Cyclobacteriaceae</taxon>
        <taxon>Cyclobacterium</taxon>
    </lineage>
</organism>
<dbReference type="Pfam" id="PF01765">
    <property type="entry name" value="RRF"/>
    <property type="match status" value="1"/>
</dbReference>
<dbReference type="InterPro" id="IPR036191">
    <property type="entry name" value="RRF_sf"/>
</dbReference>
<dbReference type="PANTHER" id="PTHR20982">
    <property type="entry name" value="RIBOSOME RECYCLING FACTOR"/>
    <property type="match status" value="1"/>
</dbReference>
<dbReference type="OrthoDB" id="9804006at2"/>
<evidence type="ECO:0000256" key="6">
    <source>
        <dbReference type="HAMAP-Rule" id="MF_00040"/>
    </source>
</evidence>
<dbReference type="Proteomes" id="UP000184513">
    <property type="component" value="Unassembled WGS sequence"/>
</dbReference>
<comment type="function">
    <text evidence="5 6">Responsible for the release of ribosomes from messenger RNA at the termination of protein biosynthesis. May increase the efficiency of translation by recycling ribosomes from one round of translation to another.</text>
</comment>
<dbReference type="PANTHER" id="PTHR20982:SF3">
    <property type="entry name" value="MITOCHONDRIAL RIBOSOME RECYCLING FACTOR PSEUDO 1"/>
    <property type="match status" value="1"/>
</dbReference>
<dbReference type="SUPFAM" id="SSF55194">
    <property type="entry name" value="Ribosome recycling factor, RRF"/>
    <property type="match status" value="1"/>
</dbReference>
<sequence length="186" mass="21111">MEEIQLYLEEAKSLMEKAVRHTTAELVKIRAGKAMPNFLDGIMVTYYGNPTPIQQVASITTPDARTLAIKPWEKTLISEIEKAIINSDLGLNPQNNGEMVMLTIPPLTEERRKNLVKQVKNECENGKISIRTVRKDTNDALKKLQKEGVSEDEVKRAEDTVQKYTDTYSGKIDELFDKKEAEIMKV</sequence>
<evidence type="ECO:0000313" key="9">
    <source>
        <dbReference type="Proteomes" id="UP000184513"/>
    </source>
</evidence>